<keyword evidence="2" id="KW-1185">Reference proteome</keyword>
<proteinExistence type="predicted"/>
<accession>A0ABR3WY92</accession>
<dbReference type="EMBL" id="JAZHXJ010000212">
    <property type="protein sequence ID" value="KAL1868653.1"/>
    <property type="molecule type" value="Genomic_DNA"/>
</dbReference>
<protein>
    <submittedName>
        <fullName evidence="1">Uncharacterized protein</fullName>
    </submittedName>
</protein>
<dbReference type="Proteomes" id="UP001586593">
    <property type="component" value="Unassembled WGS sequence"/>
</dbReference>
<name>A0ABR3WY92_9PEZI</name>
<organism evidence="1 2">
    <name type="scientific">Phialemonium thermophilum</name>
    <dbReference type="NCBI Taxonomy" id="223376"/>
    <lineage>
        <taxon>Eukaryota</taxon>
        <taxon>Fungi</taxon>
        <taxon>Dikarya</taxon>
        <taxon>Ascomycota</taxon>
        <taxon>Pezizomycotina</taxon>
        <taxon>Sordariomycetes</taxon>
        <taxon>Sordariomycetidae</taxon>
        <taxon>Cephalothecales</taxon>
        <taxon>Cephalothecaceae</taxon>
        <taxon>Phialemonium</taxon>
    </lineage>
</organism>
<comment type="caution">
    <text evidence="1">The sequence shown here is derived from an EMBL/GenBank/DDBJ whole genome shotgun (WGS) entry which is preliminary data.</text>
</comment>
<evidence type="ECO:0000313" key="2">
    <source>
        <dbReference type="Proteomes" id="UP001586593"/>
    </source>
</evidence>
<evidence type="ECO:0000313" key="1">
    <source>
        <dbReference type="EMBL" id="KAL1868653.1"/>
    </source>
</evidence>
<sequence>MADASVSTQMGKINTTLETNISRHNRRAQYSSALQVSRFPLRSPFNHGVLLCIFPLHHVCQECGICVSAVEGFWMDIPRRSGQIWRGAVNHTLRGG</sequence>
<reference evidence="1 2" key="1">
    <citation type="journal article" date="2024" name="Commun. Biol.">
        <title>Comparative genomic analysis of thermophilic fungi reveals convergent evolutionary adaptations and gene losses.</title>
        <authorList>
            <person name="Steindorff A.S."/>
            <person name="Aguilar-Pontes M.V."/>
            <person name="Robinson A.J."/>
            <person name="Andreopoulos B."/>
            <person name="LaButti K."/>
            <person name="Kuo A."/>
            <person name="Mondo S."/>
            <person name="Riley R."/>
            <person name="Otillar R."/>
            <person name="Haridas S."/>
            <person name="Lipzen A."/>
            <person name="Grimwood J."/>
            <person name="Schmutz J."/>
            <person name="Clum A."/>
            <person name="Reid I.D."/>
            <person name="Moisan M.C."/>
            <person name="Butler G."/>
            <person name="Nguyen T.T.M."/>
            <person name="Dewar K."/>
            <person name="Conant G."/>
            <person name="Drula E."/>
            <person name="Henrissat B."/>
            <person name="Hansel C."/>
            <person name="Singer S."/>
            <person name="Hutchinson M.I."/>
            <person name="de Vries R.P."/>
            <person name="Natvig D.O."/>
            <person name="Powell A.J."/>
            <person name="Tsang A."/>
            <person name="Grigoriev I.V."/>
        </authorList>
    </citation>
    <scope>NUCLEOTIDE SEQUENCE [LARGE SCALE GENOMIC DNA]</scope>
    <source>
        <strain evidence="1 2">ATCC 24622</strain>
    </source>
</reference>
<gene>
    <name evidence="1" type="ORF">VTK73DRAFT_3594</name>
</gene>